<dbReference type="InterPro" id="IPR050407">
    <property type="entry name" value="Geranylgeranyl_reductase"/>
</dbReference>
<accession>X1GYY5</accession>
<name>X1GYY5_9ZZZZ</name>
<reference evidence="1" key="1">
    <citation type="journal article" date="2014" name="Front. Microbiol.">
        <title>High frequency of phylogenetically diverse reductive dehalogenase-homologous genes in deep subseafloor sedimentary metagenomes.</title>
        <authorList>
            <person name="Kawai M."/>
            <person name="Futagami T."/>
            <person name="Toyoda A."/>
            <person name="Takaki Y."/>
            <person name="Nishi S."/>
            <person name="Hori S."/>
            <person name="Arai W."/>
            <person name="Tsubouchi T."/>
            <person name="Morono Y."/>
            <person name="Uchiyama I."/>
            <person name="Ito T."/>
            <person name="Fujiyama A."/>
            <person name="Inagaki F."/>
            <person name="Takami H."/>
        </authorList>
    </citation>
    <scope>NUCLEOTIDE SEQUENCE</scope>
    <source>
        <strain evidence="1">Expedition CK06-06</strain>
    </source>
</reference>
<dbReference type="AlphaFoldDB" id="X1GYY5"/>
<dbReference type="Pfam" id="PF05834">
    <property type="entry name" value="Lycopene_cycl"/>
    <property type="match status" value="1"/>
</dbReference>
<sequence length="275" mass="30435">GQFIRLERGTPQAYIIDRASLDKSLKQRAQRHGADYLFSAQVITVIPESEHVSATVDYHGKQRTFTAQAIILACGSGSRLPEKIGLGEITNFAFGAQAEVNTIDLDEVEVYFDQKPFPGFFGWLVPTTPDKGLAGLLAPKNPAPYLRDFLYHLQAQGRIASTEAEMKFGTIPLSTLPRTYSDRIIAVGDAAGQVKPTTGGGIYYGLLCADMAAECLHQAFLADDFSAARLSSYDKQWRAKLNRELQIGYRARWFYKRLGNRHIDKLISVAKDSGI</sequence>
<comment type="caution">
    <text evidence="1">The sequence shown here is derived from an EMBL/GenBank/DDBJ whole genome shotgun (WGS) entry which is preliminary data.</text>
</comment>
<dbReference type="PANTHER" id="PTHR42685">
    <property type="entry name" value="GERANYLGERANYL DIPHOSPHATE REDUCTASE"/>
    <property type="match status" value="1"/>
</dbReference>
<feature type="non-terminal residue" evidence="1">
    <location>
        <position position="1"/>
    </location>
</feature>
<protein>
    <recommendedName>
        <fullName evidence="2">NAD(P)/FAD-dependent oxidoreductase</fullName>
    </recommendedName>
</protein>
<dbReference type="Gene3D" id="3.50.50.60">
    <property type="entry name" value="FAD/NAD(P)-binding domain"/>
    <property type="match status" value="1"/>
</dbReference>
<evidence type="ECO:0008006" key="2">
    <source>
        <dbReference type="Google" id="ProtNLM"/>
    </source>
</evidence>
<dbReference type="EMBL" id="BARU01024504">
    <property type="protein sequence ID" value="GAH50045.1"/>
    <property type="molecule type" value="Genomic_DNA"/>
</dbReference>
<evidence type="ECO:0000313" key="1">
    <source>
        <dbReference type="EMBL" id="GAH50045.1"/>
    </source>
</evidence>
<feature type="non-terminal residue" evidence="1">
    <location>
        <position position="275"/>
    </location>
</feature>
<organism evidence="1">
    <name type="scientific">marine sediment metagenome</name>
    <dbReference type="NCBI Taxonomy" id="412755"/>
    <lineage>
        <taxon>unclassified sequences</taxon>
        <taxon>metagenomes</taxon>
        <taxon>ecological metagenomes</taxon>
    </lineage>
</organism>
<dbReference type="SUPFAM" id="SSF51905">
    <property type="entry name" value="FAD/NAD(P)-binding domain"/>
    <property type="match status" value="1"/>
</dbReference>
<gene>
    <name evidence="1" type="ORF">S03H2_39606</name>
</gene>
<dbReference type="InterPro" id="IPR036188">
    <property type="entry name" value="FAD/NAD-bd_sf"/>
</dbReference>
<dbReference type="PANTHER" id="PTHR42685:SF21">
    <property type="entry name" value="DEHYDROGENASE (FLAVOPROTEIN)-LIKE PROTEIN"/>
    <property type="match status" value="1"/>
</dbReference>
<proteinExistence type="predicted"/>